<sequence length="151" mass="18413">MNYIFQLYIDDMINKKAKFYYYLLEEYIAGIKLFGAEVKSIRKNKVNITDSFCKIINHELYSINIYIEKYQTSNQNTYQYENNRKRKLLLTKHELNRIQKKLKNSELTIIPFKLFFSKTGYAKLKIFIAKGKKIYDKREIIKKRDWLRKKI</sequence>
<dbReference type="NCBIfam" id="NF003843">
    <property type="entry name" value="PRK05422.1"/>
    <property type="match status" value="1"/>
</dbReference>
<protein>
    <submittedName>
        <fullName evidence="3">SsrA-binding protein</fullName>
    </submittedName>
</protein>
<keyword evidence="2" id="KW-0694">RNA-binding</keyword>
<dbReference type="GO" id="GO:0003723">
    <property type="term" value="F:RNA binding"/>
    <property type="evidence" value="ECO:0007669"/>
    <property type="project" value="UniProtKB-KW"/>
</dbReference>
<dbReference type="Pfam" id="PF01668">
    <property type="entry name" value="SmpB"/>
    <property type="match status" value="1"/>
</dbReference>
<dbReference type="AlphaFoldDB" id="A0A6G6BVU9"/>
<dbReference type="SUPFAM" id="SSF74982">
    <property type="entry name" value="Small protein B (SmpB)"/>
    <property type="match status" value="1"/>
</dbReference>
<dbReference type="NCBIfam" id="TIGR00086">
    <property type="entry name" value="smpB"/>
    <property type="match status" value="1"/>
</dbReference>
<keyword evidence="1" id="KW-0963">Cytoplasm</keyword>
<dbReference type="Gene3D" id="2.40.280.10">
    <property type="match status" value="1"/>
</dbReference>
<evidence type="ECO:0000313" key="3">
    <source>
        <dbReference type="EMBL" id="QID56107.1"/>
    </source>
</evidence>
<dbReference type="GO" id="GO:0005829">
    <property type="term" value="C:cytosol"/>
    <property type="evidence" value="ECO:0007669"/>
    <property type="project" value="TreeGrafter"/>
</dbReference>
<dbReference type="InterPro" id="IPR000037">
    <property type="entry name" value="SsrA-bd_prot"/>
</dbReference>
<dbReference type="InterPro" id="IPR020081">
    <property type="entry name" value="SsrA-bd_prot_CS"/>
</dbReference>
<evidence type="ECO:0000256" key="2">
    <source>
        <dbReference type="ARBA" id="ARBA00022884"/>
    </source>
</evidence>
<name>A0A6G6BVU9_9FLAO</name>
<feature type="non-terminal residue" evidence="3">
    <location>
        <position position="151"/>
    </location>
</feature>
<organism evidence="3">
    <name type="scientific">Blattabacterium sp.</name>
    <name type="common">Anaplecta omei</name>
    <dbReference type="NCBI Taxonomy" id="2712789"/>
    <lineage>
        <taxon>Bacteria</taxon>
        <taxon>Pseudomonadati</taxon>
        <taxon>Bacteroidota</taxon>
        <taxon>Flavobacteriia</taxon>
        <taxon>Flavobacteriales</taxon>
        <taxon>Blattabacteriaceae</taxon>
        <taxon>Blattabacterium</taxon>
    </lineage>
</organism>
<evidence type="ECO:0000256" key="1">
    <source>
        <dbReference type="ARBA" id="ARBA00022490"/>
    </source>
</evidence>
<proteinExistence type="inferred from homology"/>
<dbReference type="HAMAP" id="MF_00023">
    <property type="entry name" value="SmpB"/>
    <property type="match status" value="1"/>
</dbReference>
<dbReference type="PANTHER" id="PTHR30308:SF2">
    <property type="entry name" value="SSRA-BINDING PROTEIN"/>
    <property type="match status" value="1"/>
</dbReference>
<dbReference type="PROSITE" id="PS01317">
    <property type="entry name" value="SSRP"/>
    <property type="match status" value="1"/>
</dbReference>
<reference evidence="3" key="1">
    <citation type="journal article" date="2020" name="Biol. Lett.">
        <title>Evolutionary rates are correlated between cockroach symbionts and mitochondrial genomes.</title>
        <authorList>
            <person name="Arab D.A."/>
            <person name="Bourguignon T."/>
            <person name="Wang Z."/>
            <person name="Ho S.Y.W."/>
            <person name="Lo N."/>
        </authorList>
    </citation>
    <scope>NUCLEOTIDE SEQUENCE</scope>
    <source>
        <strain evidence="3">DHOG3213</strain>
    </source>
</reference>
<dbReference type="PANTHER" id="PTHR30308">
    <property type="entry name" value="TMRNA-BINDING COMPONENT OF TRANS-TRANSLATION TAGGING COMPLEX"/>
    <property type="match status" value="1"/>
</dbReference>
<dbReference type="InterPro" id="IPR023620">
    <property type="entry name" value="SmpB"/>
</dbReference>
<dbReference type="EMBL" id="MN042127">
    <property type="protein sequence ID" value="QID56107.1"/>
    <property type="molecule type" value="Genomic_DNA"/>
</dbReference>
<dbReference type="CDD" id="cd09294">
    <property type="entry name" value="SmpB"/>
    <property type="match status" value="1"/>
</dbReference>
<dbReference type="GO" id="GO:0070930">
    <property type="term" value="P:trans-translation-dependent protein tagging"/>
    <property type="evidence" value="ECO:0007669"/>
    <property type="project" value="TreeGrafter"/>
</dbReference>
<accession>A0A6G6BVU9</accession>